<dbReference type="Gene3D" id="3.30.1540.20">
    <property type="entry name" value="MutL, C-terminal domain, dimerisation subdomain"/>
    <property type="match status" value="1"/>
</dbReference>
<dbReference type="InterPro" id="IPR036890">
    <property type="entry name" value="HATPase_C_sf"/>
</dbReference>
<sequence>MGTIWKLDDGTCDLVWATQRIPDVHAALHEVIVNAIDAHATSVVVGLGDEGLSFTVQDNGHGIQSQDLCRLVGHAAATSKRDRDIAAPGISTYGARGDALLCLATMASVTIESRHEASWNTYRKTIERGHVTFNGRIRSKQCIPGTLVRVHDLYGNVPVRQTAWRAAASSHRAKLISFLTTLLSRLAIVHTMTSFELIDLQCHARVVALPRVTCPLEAFALLGGSVPITIPQAFSCHEERFGMSGHIAFGDFSVASATMGARLAQLKRVTQGYVCVSFRGRWIQAFERECQDCIYAHLASRVVSSSPSHEWPVIVLDVTCSSDEVALVDATPAPRVEFRSVNAFSSAFAAFLQAVLPHRAETVLVGAPMPVAKRRRGLPDEFTDAIWARSVDLLPSTRTKRAAAMSPMRHHPPAVRRRRCTKYFGTATATSRDEPRRRRRRLPAHVATHLSVFVQNPRASRTLSVQFTKASLRDITVLGQVDRKFILFATRTSPVLLCAIDQHAADERIQLEALEATYLDEMRPFPRTELDELVQLQLNFTEQVLVQHHAATLQHWGFTINARQELTTVPFVVHRQANEDDCTEYLVLLADADRQRTLAPRPPVILRLLHSRACRSAIMFGDALSQRACELLLEQLSQCRLPFQCAHGRPSLAPLVQLQDGDAS</sequence>
<dbReference type="Gene3D" id="3.30.565.10">
    <property type="entry name" value="Histidine kinase-like ATPase, C-terminal domain"/>
    <property type="match status" value="1"/>
</dbReference>
<evidence type="ECO:0000313" key="3">
    <source>
        <dbReference type="EMBL" id="EQC37202.1"/>
    </source>
</evidence>
<protein>
    <recommendedName>
        <fullName evidence="2">MutL C-terminal dimerisation domain-containing protein</fullName>
    </recommendedName>
</protein>
<dbReference type="GO" id="GO:0006298">
    <property type="term" value="P:mismatch repair"/>
    <property type="evidence" value="ECO:0007669"/>
    <property type="project" value="InterPro"/>
</dbReference>
<dbReference type="SUPFAM" id="SSF118116">
    <property type="entry name" value="DNA mismatch repair protein MutL"/>
    <property type="match status" value="1"/>
</dbReference>
<dbReference type="InterPro" id="IPR037198">
    <property type="entry name" value="MutL_C_sf"/>
</dbReference>
<dbReference type="VEuPathDB" id="FungiDB:SDRG_05428"/>
<dbReference type="EMBL" id="JH767145">
    <property type="protein sequence ID" value="EQC37202.1"/>
    <property type="molecule type" value="Genomic_DNA"/>
</dbReference>
<comment type="similarity">
    <text evidence="1">Belongs to the DNA mismatch repair MutL/HexB family.</text>
</comment>
<dbReference type="SMART" id="SM00853">
    <property type="entry name" value="MutL_C"/>
    <property type="match status" value="1"/>
</dbReference>
<dbReference type="STRING" id="1156394.T0S386"/>
<dbReference type="Gene3D" id="3.30.1370.100">
    <property type="entry name" value="MutL, C-terminal domain, regulatory subdomain"/>
    <property type="match status" value="1"/>
</dbReference>
<dbReference type="OMA" id="YICQYNQ"/>
<dbReference type="InterPro" id="IPR014790">
    <property type="entry name" value="MutL_C"/>
</dbReference>
<keyword evidence="4" id="KW-1185">Reference proteome</keyword>
<dbReference type="SUPFAM" id="SSF55874">
    <property type="entry name" value="ATPase domain of HSP90 chaperone/DNA topoisomerase II/histidine kinase"/>
    <property type="match status" value="1"/>
</dbReference>
<dbReference type="InterPro" id="IPR038973">
    <property type="entry name" value="MutL/Mlh/Pms-like"/>
</dbReference>
<dbReference type="AlphaFoldDB" id="T0S386"/>
<dbReference type="InterPro" id="IPR042121">
    <property type="entry name" value="MutL_C_regsub"/>
</dbReference>
<dbReference type="GeneID" id="19946155"/>
<gene>
    <name evidence="3" type="ORF">SDRG_05428</name>
</gene>
<dbReference type="GO" id="GO:0005524">
    <property type="term" value="F:ATP binding"/>
    <property type="evidence" value="ECO:0007669"/>
    <property type="project" value="InterPro"/>
</dbReference>
<name>T0S386_SAPDV</name>
<dbReference type="RefSeq" id="XP_008609364.1">
    <property type="nucleotide sequence ID" value="XM_008611142.1"/>
</dbReference>
<reference evidence="3 4" key="1">
    <citation type="submission" date="2012-04" db="EMBL/GenBank/DDBJ databases">
        <title>The Genome Sequence of Saprolegnia declina VS20.</title>
        <authorList>
            <consortium name="The Broad Institute Genome Sequencing Platform"/>
            <person name="Russ C."/>
            <person name="Nusbaum C."/>
            <person name="Tyler B."/>
            <person name="van West P."/>
            <person name="Dieguez-Uribeondo J."/>
            <person name="de Bruijn I."/>
            <person name="Tripathy S."/>
            <person name="Jiang R."/>
            <person name="Young S.K."/>
            <person name="Zeng Q."/>
            <person name="Gargeya S."/>
            <person name="Fitzgerald M."/>
            <person name="Haas B."/>
            <person name="Abouelleil A."/>
            <person name="Alvarado L."/>
            <person name="Arachchi H.M."/>
            <person name="Berlin A."/>
            <person name="Chapman S.B."/>
            <person name="Goldberg J."/>
            <person name="Griggs A."/>
            <person name="Gujja S."/>
            <person name="Hansen M."/>
            <person name="Howarth C."/>
            <person name="Imamovic A."/>
            <person name="Larimer J."/>
            <person name="McCowen C."/>
            <person name="Montmayeur A."/>
            <person name="Murphy C."/>
            <person name="Neiman D."/>
            <person name="Pearson M."/>
            <person name="Priest M."/>
            <person name="Roberts A."/>
            <person name="Saif S."/>
            <person name="Shea T."/>
            <person name="Sisk P."/>
            <person name="Sykes S."/>
            <person name="Wortman J."/>
            <person name="Nusbaum C."/>
            <person name="Birren B."/>
        </authorList>
    </citation>
    <scope>NUCLEOTIDE SEQUENCE [LARGE SCALE GENOMIC DNA]</scope>
    <source>
        <strain evidence="3 4">VS20</strain>
    </source>
</reference>
<dbReference type="PANTHER" id="PTHR10073:SF47">
    <property type="entry name" value="DNA MISMATCH REPAIR PROTEIN MLH3"/>
    <property type="match status" value="1"/>
</dbReference>
<dbReference type="eggNOG" id="KOG1977">
    <property type="taxonomic scope" value="Eukaryota"/>
</dbReference>
<organism evidence="3 4">
    <name type="scientific">Saprolegnia diclina (strain VS20)</name>
    <dbReference type="NCBI Taxonomy" id="1156394"/>
    <lineage>
        <taxon>Eukaryota</taxon>
        <taxon>Sar</taxon>
        <taxon>Stramenopiles</taxon>
        <taxon>Oomycota</taxon>
        <taxon>Saprolegniomycetes</taxon>
        <taxon>Saprolegniales</taxon>
        <taxon>Saprolegniaceae</taxon>
        <taxon>Saprolegnia</taxon>
    </lineage>
</organism>
<evidence type="ECO:0000313" key="4">
    <source>
        <dbReference type="Proteomes" id="UP000030762"/>
    </source>
</evidence>
<dbReference type="InterPro" id="IPR042120">
    <property type="entry name" value="MutL_C_dimsub"/>
</dbReference>
<dbReference type="GO" id="GO:0140664">
    <property type="term" value="F:ATP-dependent DNA damage sensor activity"/>
    <property type="evidence" value="ECO:0007669"/>
    <property type="project" value="InterPro"/>
</dbReference>
<feature type="domain" description="MutL C-terminal dimerisation" evidence="2">
    <location>
        <begin position="477"/>
        <end position="624"/>
    </location>
</feature>
<dbReference type="OrthoDB" id="429932at2759"/>
<dbReference type="Pfam" id="PF13589">
    <property type="entry name" value="HATPase_c_3"/>
    <property type="match status" value="1"/>
</dbReference>
<evidence type="ECO:0000259" key="2">
    <source>
        <dbReference type="SMART" id="SM00853"/>
    </source>
</evidence>
<dbReference type="Pfam" id="PF08676">
    <property type="entry name" value="MutL_C"/>
    <property type="match status" value="1"/>
</dbReference>
<accession>T0S386</accession>
<dbReference type="InParanoid" id="T0S386"/>
<dbReference type="Proteomes" id="UP000030762">
    <property type="component" value="Unassembled WGS sequence"/>
</dbReference>
<proteinExistence type="inferred from homology"/>
<evidence type="ECO:0000256" key="1">
    <source>
        <dbReference type="ARBA" id="ARBA00006082"/>
    </source>
</evidence>
<dbReference type="GO" id="GO:0032300">
    <property type="term" value="C:mismatch repair complex"/>
    <property type="evidence" value="ECO:0007669"/>
    <property type="project" value="InterPro"/>
</dbReference>
<dbReference type="PANTHER" id="PTHR10073">
    <property type="entry name" value="DNA MISMATCH REPAIR PROTEIN MLH, PMS, MUTL"/>
    <property type="match status" value="1"/>
</dbReference>
<dbReference type="GO" id="GO:0016887">
    <property type="term" value="F:ATP hydrolysis activity"/>
    <property type="evidence" value="ECO:0007669"/>
    <property type="project" value="InterPro"/>
</dbReference>